<evidence type="ECO:0000256" key="1">
    <source>
        <dbReference type="ARBA" id="ARBA00022630"/>
    </source>
</evidence>
<name>A0AA38PZF2_9AGAR</name>
<dbReference type="GO" id="GO:0005737">
    <property type="term" value="C:cytoplasm"/>
    <property type="evidence" value="ECO:0007669"/>
    <property type="project" value="TreeGrafter"/>
</dbReference>
<dbReference type="EMBL" id="MU801987">
    <property type="protein sequence ID" value="KAJ3984495.1"/>
    <property type="molecule type" value="Genomic_DNA"/>
</dbReference>
<sequence length="160" mass="18166">MSDTATSQVPKDGFITKQGKTLKPDLVIPTWGMRPNTSYLPSDLLSSTGHVKIIPTFQLPAHPDVFAIGDIVDWNERVNASKVSSRSSRKGQYRYRYPRIERQCEVQRDYRGDNDIQWKTSGMSYLDILWGIMFGGWITSLSSRDLAVSRLSYLTGYNPV</sequence>
<dbReference type="PANTHER" id="PTHR43735">
    <property type="entry name" value="APOPTOSIS-INDUCING FACTOR 1"/>
    <property type="match status" value="1"/>
</dbReference>
<gene>
    <name evidence="4" type="ORF">F5890DRAFT_1294827</name>
</gene>
<protein>
    <recommendedName>
        <fullName evidence="6">FAD/NAD(P)-binding domain-containing protein</fullName>
    </recommendedName>
</protein>
<accession>A0AA38PZF2</accession>
<keyword evidence="3" id="KW-0560">Oxidoreductase</keyword>
<evidence type="ECO:0000256" key="2">
    <source>
        <dbReference type="ARBA" id="ARBA00022827"/>
    </source>
</evidence>
<evidence type="ECO:0000313" key="5">
    <source>
        <dbReference type="Proteomes" id="UP001163850"/>
    </source>
</evidence>
<evidence type="ECO:0008006" key="6">
    <source>
        <dbReference type="Google" id="ProtNLM"/>
    </source>
</evidence>
<organism evidence="4 5">
    <name type="scientific">Lentinula detonsa</name>
    <dbReference type="NCBI Taxonomy" id="2804962"/>
    <lineage>
        <taxon>Eukaryota</taxon>
        <taxon>Fungi</taxon>
        <taxon>Dikarya</taxon>
        <taxon>Basidiomycota</taxon>
        <taxon>Agaricomycotina</taxon>
        <taxon>Agaricomycetes</taxon>
        <taxon>Agaricomycetidae</taxon>
        <taxon>Agaricales</taxon>
        <taxon>Marasmiineae</taxon>
        <taxon>Omphalotaceae</taxon>
        <taxon>Lentinula</taxon>
    </lineage>
</organism>
<dbReference type="AlphaFoldDB" id="A0AA38PZF2"/>
<dbReference type="Proteomes" id="UP001163850">
    <property type="component" value="Unassembled WGS sequence"/>
</dbReference>
<keyword evidence="1" id="KW-0285">Flavoprotein</keyword>
<dbReference type="InterPro" id="IPR036188">
    <property type="entry name" value="FAD/NAD-bd_sf"/>
</dbReference>
<proteinExistence type="predicted"/>
<dbReference type="Gene3D" id="3.50.50.100">
    <property type="match status" value="1"/>
</dbReference>
<dbReference type="SUPFAM" id="SSF51905">
    <property type="entry name" value="FAD/NAD(P)-binding domain"/>
    <property type="match status" value="1"/>
</dbReference>
<dbReference type="GO" id="GO:0050660">
    <property type="term" value="F:flavin adenine dinucleotide binding"/>
    <property type="evidence" value="ECO:0007669"/>
    <property type="project" value="TreeGrafter"/>
</dbReference>
<dbReference type="PANTHER" id="PTHR43735:SF3">
    <property type="entry name" value="FERROPTOSIS SUPPRESSOR PROTEIN 1"/>
    <property type="match status" value="1"/>
</dbReference>
<evidence type="ECO:0000313" key="4">
    <source>
        <dbReference type="EMBL" id="KAJ3984495.1"/>
    </source>
</evidence>
<reference evidence="4" key="1">
    <citation type="submission" date="2022-08" db="EMBL/GenBank/DDBJ databases">
        <authorList>
            <consortium name="DOE Joint Genome Institute"/>
            <person name="Min B."/>
            <person name="Riley R."/>
            <person name="Sierra-Patev S."/>
            <person name="Naranjo-Ortiz M."/>
            <person name="Looney B."/>
            <person name="Konkel Z."/>
            <person name="Slot J.C."/>
            <person name="Sakamoto Y."/>
            <person name="Steenwyk J.L."/>
            <person name="Rokas A."/>
            <person name="Carro J."/>
            <person name="Camarero S."/>
            <person name="Ferreira P."/>
            <person name="Molpeceres G."/>
            <person name="Ruiz-Duenas F.J."/>
            <person name="Serrano A."/>
            <person name="Henrissat B."/>
            <person name="Drula E."/>
            <person name="Hughes K.W."/>
            <person name="Mata J.L."/>
            <person name="Ishikawa N.K."/>
            <person name="Vargas-Isla R."/>
            <person name="Ushijima S."/>
            <person name="Smith C.A."/>
            <person name="Ahrendt S."/>
            <person name="Andreopoulos W."/>
            <person name="He G."/>
            <person name="Labutti K."/>
            <person name="Lipzen A."/>
            <person name="Ng V."/>
            <person name="Sandor L."/>
            <person name="Barry K."/>
            <person name="Martinez A.T."/>
            <person name="Xiao Y."/>
            <person name="Gibbons J.G."/>
            <person name="Terashima K."/>
            <person name="Hibbett D.S."/>
            <person name="Grigoriev I.V."/>
        </authorList>
    </citation>
    <scope>NUCLEOTIDE SEQUENCE</scope>
    <source>
        <strain evidence="4">TFB7829</strain>
    </source>
</reference>
<evidence type="ECO:0000256" key="3">
    <source>
        <dbReference type="ARBA" id="ARBA00023002"/>
    </source>
</evidence>
<comment type="caution">
    <text evidence="4">The sequence shown here is derived from an EMBL/GenBank/DDBJ whole genome shotgun (WGS) entry which is preliminary data.</text>
</comment>
<keyword evidence="2" id="KW-0274">FAD</keyword>
<dbReference type="GO" id="GO:0004174">
    <property type="term" value="F:electron-transferring-flavoprotein dehydrogenase activity"/>
    <property type="evidence" value="ECO:0007669"/>
    <property type="project" value="TreeGrafter"/>
</dbReference>